<dbReference type="PIRSF" id="PIRSF001112">
    <property type="entry name" value="Epoxide_hydrolase"/>
    <property type="match status" value="1"/>
</dbReference>
<evidence type="ECO:0000256" key="1">
    <source>
        <dbReference type="ARBA" id="ARBA00010088"/>
    </source>
</evidence>
<dbReference type="InterPro" id="IPR000639">
    <property type="entry name" value="Epox_hydrolase-like"/>
</dbReference>
<evidence type="ECO:0000259" key="4">
    <source>
        <dbReference type="Pfam" id="PF06441"/>
    </source>
</evidence>
<accession>A0ABR2ZHZ8</accession>
<protein>
    <recommendedName>
        <fullName evidence="4">Epoxide hydrolase N-terminal domain-containing protein</fullName>
    </recommendedName>
</protein>
<dbReference type="InterPro" id="IPR029058">
    <property type="entry name" value="AB_hydrolase_fold"/>
</dbReference>
<keyword evidence="2" id="KW-0058">Aromatic hydrocarbons catabolism</keyword>
<keyword evidence="6" id="KW-1185">Reference proteome</keyword>
<evidence type="ECO:0000256" key="2">
    <source>
        <dbReference type="ARBA" id="ARBA00022797"/>
    </source>
</evidence>
<reference evidence="5 6" key="1">
    <citation type="submission" date="2024-05" db="EMBL/GenBank/DDBJ databases">
        <title>A draft genome resource for the thread blight pathogen Marasmius tenuissimus strain MS-2.</title>
        <authorList>
            <person name="Yulfo-Soto G.E."/>
            <person name="Baruah I.K."/>
            <person name="Amoako-Attah I."/>
            <person name="Bukari Y."/>
            <person name="Meinhardt L.W."/>
            <person name="Bailey B.A."/>
            <person name="Cohen S.P."/>
        </authorList>
    </citation>
    <scope>NUCLEOTIDE SEQUENCE [LARGE SCALE GENOMIC DNA]</scope>
    <source>
        <strain evidence="5 6">MS-2</strain>
    </source>
</reference>
<gene>
    <name evidence="5" type="ORF">AAF712_012264</name>
</gene>
<organism evidence="5 6">
    <name type="scientific">Marasmius tenuissimus</name>
    <dbReference type="NCBI Taxonomy" id="585030"/>
    <lineage>
        <taxon>Eukaryota</taxon>
        <taxon>Fungi</taxon>
        <taxon>Dikarya</taxon>
        <taxon>Basidiomycota</taxon>
        <taxon>Agaricomycotina</taxon>
        <taxon>Agaricomycetes</taxon>
        <taxon>Agaricomycetidae</taxon>
        <taxon>Agaricales</taxon>
        <taxon>Marasmiineae</taxon>
        <taxon>Marasmiaceae</taxon>
        <taxon>Marasmius</taxon>
    </lineage>
</organism>
<dbReference type="Proteomes" id="UP001437256">
    <property type="component" value="Unassembled WGS sequence"/>
</dbReference>
<dbReference type="SUPFAM" id="SSF53474">
    <property type="entry name" value="alpha/beta-Hydrolases"/>
    <property type="match status" value="1"/>
</dbReference>
<evidence type="ECO:0000256" key="3">
    <source>
        <dbReference type="ARBA" id="ARBA00022801"/>
    </source>
</evidence>
<proteinExistence type="inferred from homology"/>
<dbReference type="PANTHER" id="PTHR21661">
    <property type="entry name" value="EPOXIDE HYDROLASE 1-RELATED"/>
    <property type="match status" value="1"/>
</dbReference>
<dbReference type="PRINTS" id="PR00412">
    <property type="entry name" value="EPOXHYDRLASE"/>
</dbReference>
<sequence length="423" mass="47166">MASEFKISISDDAIKHLKQKLELTQLPDEIDEAGWDYGAPLTDIRRLVARWKDGYDWRKHEKALNEELPQFTRDIEVSGGHGTLNVHYVYKKSEAKNAIPLLFVHGWPGSFIEVRKILPLLTAVEEGQPSFHVVALGLPGYGFSEGAKKKGFDLTKYGEVGHKLMLSLGYNEYGTSAPHLEPYAASNLRPILVTQGGDWGAIITHVMAATYGGANIKAWHSNMPMGRPPNSTSRTSTDVFASPDENMDYSPEEKLAFKGRNLYNTKGNGYYMEQSTQPQTIGYSLSDSPVGLLAWIYEKLVAWTDAYTWDDDEVLTWISIYWFSRSGPAASVRTYYEVAQSGGITNLPKVEGAIPLGCSIFPREIVAMPRSWLTNFNVVLYERHEKGGHFAAHEVPELLVDDLRKMFGKGGPAYSVVEGKDGY</sequence>
<dbReference type="EMBL" id="JBBXMP010000156">
    <property type="protein sequence ID" value="KAL0060928.1"/>
    <property type="molecule type" value="Genomic_DNA"/>
</dbReference>
<dbReference type="PANTHER" id="PTHR21661:SF35">
    <property type="entry name" value="EPOXIDE HYDROLASE"/>
    <property type="match status" value="1"/>
</dbReference>
<feature type="domain" description="Epoxide hydrolase N-terminal" evidence="4">
    <location>
        <begin position="3"/>
        <end position="114"/>
    </location>
</feature>
<dbReference type="Gene3D" id="3.40.50.1820">
    <property type="entry name" value="alpha/beta hydrolase"/>
    <property type="match status" value="1"/>
</dbReference>
<dbReference type="Pfam" id="PF06441">
    <property type="entry name" value="EHN"/>
    <property type="match status" value="1"/>
</dbReference>
<dbReference type="InterPro" id="IPR016292">
    <property type="entry name" value="Epoxide_hydrolase"/>
</dbReference>
<keyword evidence="3" id="KW-0378">Hydrolase</keyword>
<comment type="similarity">
    <text evidence="1">Belongs to the peptidase S33 family.</text>
</comment>
<dbReference type="InterPro" id="IPR010497">
    <property type="entry name" value="Epoxide_hydro_N"/>
</dbReference>
<evidence type="ECO:0000313" key="6">
    <source>
        <dbReference type="Proteomes" id="UP001437256"/>
    </source>
</evidence>
<evidence type="ECO:0000313" key="5">
    <source>
        <dbReference type="EMBL" id="KAL0060928.1"/>
    </source>
</evidence>
<comment type="caution">
    <text evidence="5">The sequence shown here is derived from an EMBL/GenBank/DDBJ whole genome shotgun (WGS) entry which is preliminary data.</text>
</comment>
<name>A0ABR2ZHZ8_9AGAR</name>